<dbReference type="CTD" id="65993"/>
<dbReference type="PANTHER" id="PTHR28589">
    <property type="entry name" value="28S RIBOSOMAL PROTEIN S34, MITOCHONDRIAL"/>
    <property type="match status" value="1"/>
</dbReference>
<dbReference type="Proteomes" id="UP000829291">
    <property type="component" value="Chromosome 2"/>
</dbReference>
<keyword evidence="1" id="KW-1185">Reference proteome</keyword>
<gene>
    <name evidence="2" type="primary">LOC107225866</name>
</gene>
<protein>
    <submittedName>
        <fullName evidence="2">Uncharacterized protein LOC107225866</fullName>
    </submittedName>
</protein>
<evidence type="ECO:0000313" key="2">
    <source>
        <dbReference type="RefSeq" id="XP_015521948.1"/>
    </source>
</evidence>
<sequence length="188" mass="21619">MPIKYIGRTTDFKGKSLWEIVGNLKNGGIGRIVARQMFERYPEPSFIKILKVEALPYEEPRKVSVLVERTFRGVKFDRPVLIRAASYKSDYQLIPKDQEAAYCKVEKPRTMSILARTCDYPPLYKEMLIRKMKAKGTPITEELKLEIQHTTSTNKFARVAEEGETPTVNMTIDIGPTCSPRLYENVKQ</sequence>
<dbReference type="GO" id="GO:0005739">
    <property type="term" value="C:mitochondrion"/>
    <property type="evidence" value="ECO:0007669"/>
    <property type="project" value="InterPro"/>
</dbReference>
<dbReference type="GeneID" id="107225866"/>
<accession>A0A6J0C5U5</accession>
<dbReference type="AlphaFoldDB" id="A0A6J0C5U5"/>
<evidence type="ECO:0000313" key="1">
    <source>
        <dbReference type="Proteomes" id="UP000829291"/>
    </source>
</evidence>
<dbReference type="OrthoDB" id="16434at2759"/>
<dbReference type="Pfam" id="PF16053">
    <property type="entry name" value="MRP-S34"/>
    <property type="match status" value="1"/>
</dbReference>
<dbReference type="InterPro" id="IPR032053">
    <property type="entry name" value="Ribosomal_mS34"/>
</dbReference>
<organism evidence="2">
    <name type="scientific">Neodiprion lecontei</name>
    <name type="common">Redheaded pine sawfly</name>
    <dbReference type="NCBI Taxonomy" id="441921"/>
    <lineage>
        <taxon>Eukaryota</taxon>
        <taxon>Metazoa</taxon>
        <taxon>Ecdysozoa</taxon>
        <taxon>Arthropoda</taxon>
        <taxon>Hexapoda</taxon>
        <taxon>Insecta</taxon>
        <taxon>Pterygota</taxon>
        <taxon>Neoptera</taxon>
        <taxon>Endopterygota</taxon>
        <taxon>Hymenoptera</taxon>
        <taxon>Tenthredinoidea</taxon>
        <taxon>Diprionidae</taxon>
        <taxon>Diprioninae</taxon>
        <taxon>Neodiprion</taxon>
    </lineage>
</organism>
<dbReference type="GO" id="GO:0003735">
    <property type="term" value="F:structural constituent of ribosome"/>
    <property type="evidence" value="ECO:0007669"/>
    <property type="project" value="InterPro"/>
</dbReference>
<proteinExistence type="predicted"/>
<dbReference type="KEGG" id="nlo:107225866"/>
<dbReference type="RefSeq" id="XP_015521948.1">
    <property type="nucleotide sequence ID" value="XM_015666462.2"/>
</dbReference>
<reference evidence="2" key="1">
    <citation type="submission" date="2025-08" db="UniProtKB">
        <authorList>
            <consortium name="RefSeq"/>
        </authorList>
    </citation>
    <scope>IDENTIFICATION</scope>
    <source>
        <tissue evidence="2">Thorax and Abdomen</tissue>
    </source>
</reference>
<dbReference type="InParanoid" id="A0A6J0C5U5"/>
<dbReference type="PANTHER" id="PTHR28589:SF1">
    <property type="entry name" value="SMALL RIBOSOMAL SUBUNIT PROTEIN MS34"/>
    <property type="match status" value="1"/>
</dbReference>
<name>A0A6J0C5U5_NEOLC</name>
<dbReference type="FunCoup" id="A0A6J0C5U5">
    <property type="interactions" value="259"/>
</dbReference>